<gene>
    <name evidence="2" type="ORF">SAMN04490248_10439</name>
</gene>
<dbReference type="EMBL" id="FODS01000004">
    <property type="protein sequence ID" value="SEO34029.1"/>
    <property type="molecule type" value="Genomic_DNA"/>
</dbReference>
<feature type="region of interest" description="Disordered" evidence="1">
    <location>
        <begin position="82"/>
        <end position="145"/>
    </location>
</feature>
<dbReference type="STRING" id="569882.SAMN04490248_10439"/>
<evidence type="ECO:0000313" key="3">
    <source>
        <dbReference type="Proteomes" id="UP000198893"/>
    </source>
</evidence>
<name>A0A1H8NWJ9_9RHOB</name>
<evidence type="ECO:0000313" key="2">
    <source>
        <dbReference type="EMBL" id="SEO34029.1"/>
    </source>
</evidence>
<protein>
    <recommendedName>
        <fullName evidence="4">DUF4177 domain-containing protein</fullName>
    </recommendedName>
</protein>
<evidence type="ECO:0008006" key="4">
    <source>
        <dbReference type="Google" id="ProtNLM"/>
    </source>
</evidence>
<dbReference type="AlphaFoldDB" id="A0A1H8NWJ9"/>
<dbReference type="OrthoDB" id="7658888at2"/>
<sequence>MGYEYKVVPAPARGVKERGVKGAEARFALAVERQMNRLAEDGWEYQRTDTLPSDERSGLTSTTTQFRSLMVFRRIRQDTLDAFEPQLLERPAPPTEAEAEAPAEPEPKAAPPTPTANGEDDAKGGAESAARRMMARARQSLGRED</sequence>
<organism evidence="2 3">
    <name type="scientific">Salinihabitans flavidus</name>
    <dbReference type="NCBI Taxonomy" id="569882"/>
    <lineage>
        <taxon>Bacteria</taxon>
        <taxon>Pseudomonadati</taxon>
        <taxon>Pseudomonadota</taxon>
        <taxon>Alphaproteobacteria</taxon>
        <taxon>Rhodobacterales</taxon>
        <taxon>Roseobacteraceae</taxon>
        <taxon>Salinihabitans</taxon>
    </lineage>
</organism>
<accession>A0A1H8NWJ9</accession>
<evidence type="ECO:0000256" key="1">
    <source>
        <dbReference type="SAM" id="MobiDB-lite"/>
    </source>
</evidence>
<keyword evidence="3" id="KW-1185">Reference proteome</keyword>
<dbReference type="Proteomes" id="UP000198893">
    <property type="component" value="Unassembled WGS sequence"/>
</dbReference>
<proteinExistence type="predicted"/>
<reference evidence="2 3" key="1">
    <citation type="submission" date="2016-10" db="EMBL/GenBank/DDBJ databases">
        <authorList>
            <person name="de Groot N.N."/>
        </authorList>
    </citation>
    <scope>NUCLEOTIDE SEQUENCE [LARGE SCALE GENOMIC DNA]</scope>
    <source>
        <strain evidence="2 3">DSM 27842</strain>
    </source>
</reference>
<dbReference type="RefSeq" id="WP_093116021.1">
    <property type="nucleotide sequence ID" value="NZ_FODS01000004.1"/>
</dbReference>